<feature type="compositionally biased region" description="Basic and acidic residues" evidence="1">
    <location>
        <begin position="27"/>
        <end position="49"/>
    </location>
</feature>
<keyword evidence="3" id="KW-1185">Reference proteome</keyword>
<reference evidence="2 3" key="1">
    <citation type="submission" date="2024-01" db="EMBL/GenBank/DDBJ databases">
        <title>Genome assemblies of Stephania.</title>
        <authorList>
            <person name="Yang L."/>
        </authorList>
    </citation>
    <scope>NUCLEOTIDE SEQUENCE [LARGE SCALE GENOMIC DNA]</scope>
    <source>
        <strain evidence="2">YNDBR</strain>
        <tissue evidence="2">Leaf</tissue>
    </source>
</reference>
<evidence type="ECO:0000256" key="1">
    <source>
        <dbReference type="SAM" id="MobiDB-lite"/>
    </source>
</evidence>
<protein>
    <submittedName>
        <fullName evidence="2">Uncharacterized protein</fullName>
    </submittedName>
</protein>
<dbReference type="PANTHER" id="PTHR46373:SF12">
    <property type="entry name" value="PROTEIN RKD5"/>
    <property type="match status" value="1"/>
</dbReference>
<evidence type="ECO:0000313" key="2">
    <source>
        <dbReference type="EMBL" id="KAK9135681.1"/>
    </source>
</evidence>
<dbReference type="GO" id="GO:0003700">
    <property type="term" value="F:DNA-binding transcription factor activity"/>
    <property type="evidence" value="ECO:0007669"/>
    <property type="project" value="InterPro"/>
</dbReference>
<evidence type="ECO:0000313" key="3">
    <source>
        <dbReference type="Proteomes" id="UP001420932"/>
    </source>
</evidence>
<dbReference type="AlphaFoldDB" id="A0AAP0JKD4"/>
<comment type="caution">
    <text evidence="2">The sequence shown here is derived from an EMBL/GenBank/DDBJ whole genome shotgun (WGS) entry which is preliminary data.</text>
</comment>
<feature type="region of interest" description="Disordered" evidence="1">
    <location>
        <begin position="175"/>
        <end position="202"/>
    </location>
</feature>
<accession>A0AAP0JKD4</accession>
<dbReference type="PANTHER" id="PTHR46373">
    <property type="entry name" value="PROTEIN RKD4"/>
    <property type="match status" value="1"/>
</dbReference>
<sequence>MIIEGRVRSIWRAQKREVSLLVENKCEKEENCRNEKDEYLNKDDNHSQDDKEDNDQSASSSTSLLDIDLNYPPYSHDSREVAENRQIVQEKKRRRATTKDVAKIGLADLSKYFDLTITEASKRMNEEKGRQDQVCASAAIAVLKRQRMLETEKENIEKKPSMDIQKETKRFRQDVFKRKHYARTRGKKVDGESKVHDSKFKQ</sequence>
<dbReference type="InterPro" id="IPR044607">
    <property type="entry name" value="RKD-like"/>
</dbReference>
<gene>
    <name evidence="2" type="ORF">Syun_015011</name>
</gene>
<feature type="compositionally biased region" description="Basic and acidic residues" evidence="1">
    <location>
        <begin position="187"/>
        <end position="202"/>
    </location>
</feature>
<dbReference type="EMBL" id="JBBNAF010000006">
    <property type="protein sequence ID" value="KAK9135681.1"/>
    <property type="molecule type" value="Genomic_DNA"/>
</dbReference>
<dbReference type="Proteomes" id="UP001420932">
    <property type="component" value="Unassembled WGS sequence"/>
</dbReference>
<feature type="compositionally biased region" description="Basic residues" evidence="1">
    <location>
        <begin position="177"/>
        <end position="186"/>
    </location>
</feature>
<proteinExistence type="predicted"/>
<name>A0AAP0JKD4_9MAGN</name>
<organism evidence="2 3">
    <name type="scientific">Stephania yunnanensis</name>
    <dbReference type="NCBI Taxonomy" id="152371"/>
    <lineage>
        <taxon>Eukaryota</taxon>
        <taxon>Viridiplantae</taxon>
        <taxon>Streptophyta</taxon>
        <taxon>Embryophyta</taxon>
        <taxon>Tracheophyta</taxon>
        <taxon>Spermatophyta</taxon>
        <taxon>Magnoliopsida</taxon>
        <taxon>Ranunculales</taxon>
        <taxon>Menispermaceae</taxon>
        <taxon>Menispermoideae</taxon>
        <taxon>Cissampelideae</taxon>
        <taxon>Stephania</taxon>
    </lineage>
</organism>
<feature type="region of interest" description="Disordered" evidence="1">
    <location>
        <begin position="27"/>
        <end position="96"/>
    </location>
</feature>